<dbReference type="SUPFAM" id="SSF55060">
    <property type="entry name" value="GHMP Kinase, C-terminal domain"/>
    <property type="match status" value="1"/>
</dbReference>
<organism evidence="5">
    <name type="scientific">Bellilinea caldifistulae</name>
    <dbReference type="NCBI Taxonomy" id="360411"/>
    <lineage>
        <taxon>Bacteria</taxon>
        <taxon>Bacillati</taxon>
        <taxon>Chloroflexota</taxon>
        <taxon>Anaerolineae</taxon>
        <taxon>Anaerolineales</taxon>
        <taxon>Anaerolineaceae</taxon>
        <taxon>Bellilinea</taxon>
    </lineage>
</organism>
<dbReference type="AlphaFoldDB" id="A0A7C4KXW0"/>
<dbReference type="InterPro" id="IPR013750">
    <property type="entry name" value="GHMP_kinase_C_dom"/>
</dbReference>
<evidence type="ECO:0000256" key="1">
    <source>
        <dbReference type="ARBA" id="ARBA00022679"/>
    </source>
</evidence>
<dbReference type="GO" id="GO:0004335">
    <property type="term" value="F:galactokinase activity"/>
    <property type="evidence" value="ECO:0007669"/>
    <property type="project" value="TreeGrafter"/>
</dbReference>
<dbReference type="GO" id="GO:0006012">
    <property type="term" value="P:galactose metabolic process"/>
    <property type="evidence" value="ECO:0007669"/>
    <property type="project" value="TreeGrafter"/>
</dbReference>
<dbReference type="PANTHER" id="PTHR10457:SF7">
    <property type="entry name" value="GALACTOKINASE-RELATED"/>
    <property type="match status" value="1"/>
</dbReference>
<evidence type="ECO:0000259" key="4">
    <source>
        <dbReference type="Pfam" id="PF08544"/>
    </source>
</evidence>
<dbReference type="Pfam" id="PF08544">
    <property type="entry name" value="GHMP_kinases_C"/>
    <property type="match status" value="1"/>
</dbReference>
<dbReference type="GO" id="GO:0005524">
    <property type="term" value="F:ATP binding"/>
    <property type="evidence" value="ECO:0007669"/>
    <property type="project" value="UniProtKB-KW"/>
</dbReference>
<accession>A0A7C4KXW0</accession>
<dbReference type="PANTHER" id="PTHR10457">
    <property type="entry name" value="MEVALONATE KINASE/GALACTOKINASE"/>
    <property type="match status" value="1"/>
</dbReference>
<keyword evidence="3" id="KW-0067">ATP-binding</keyword>
<dbReference type="GO" id="GO:0005829">
    <property type="term" value="C:cytosol"/>
    <property type="evidence" value="ECO:0007669"/>
    <property type="project" value="TreeGrafter"/>
</dbReference>
<reference evidence="5" key="1">
    <citation type="journal article" date="2020" name="mSystems">
        <title>Genome- and Community-Level Interaction Insights into Carbon Utilization and Element Cycling Functions of Hydrothermarchaeota in Hydrothermal Sediment.</title>
        <authorList>
            <person name="Zhou Z."/>
            <person name="Liu Y."/>
            <person name="Xu W."/>
            <person name="Pan J."/>
            <person name="Luo Z.H."/>
            <person name="Li M."/>
        </authorList>
    </citation>
    <scope>NUCLEOTIDE SEQUENCE [LARGE SCALE GENOMIC DNA]</scope>
    <source>
        <strain evidence="5">SpSt-556</strain>
    </source>
</reference>
<dbReference type="EMBL" id="DSXR01000015">
    <property type="protein sequence ID" value="HGS86216.1"/>
    <property type="molecule type" value="Genomic_DNA"/>
</dbReference>
<dbReference type="Gene3D" id="3.30.70.890">
    <property type="entry name" value="GHMP kinase, C-terminal domain"/>
    <property type="match status" value="1"/>
</dbReference>
<comment type="caution">
    <text evidence="5">The sequence shown here is derived from an EMBL/GenBank/DDBJ whole genome shotgun (WGS) entry which is preliminary data.</text>
</comment>
<name>A0A7C4KXW0_9CHLR</name>
<evidence type="ECO:0000313" key="5">
    <source>
        <dbReference type="EMBL" id="HGS86216.1"/>
    </source>
</evidence>
<keyword evidence="1" id="KW-0808">Transferase</keyword>
<feature type="domain" description="GHMP kinase C-terminal" evidence="4">
    <location>
        <begin position="3"/>
        <end position="52"/>
    </location>
</feature>
<evidence type="ECO:0000256" key="2">
    <source>
        <dbReference type="ARBA" id="ARBA00022741"/>
    </source>
</evidence>
<proteinExistence type="predicted"/>
<evidence type="ECO:0000256" key="3">
    <source>
        <dbReference type="ARBA" id="ARBA00022840"/>
    </source>
</evidence>
<protein>
    <recommendedName>
        <fullName evidence="4">GHMP kinase C-terminal domain-containing protein</fullName>
    </recommendedName>
</protein>
<gene>
    <name evidence="5" type="ORF">ENT17_01195</name>
</gene>
<sequence>MAELDTLVEIAQDLPGCFGARLTGAGFGGCTINLVEEKAAENFIQSLAAEYRARTGLKAEIVLCHASNGVTVSRG</sequence>
<keyword evidence="2" id="KW-0547">Nucleotide-binding</keyword>
<dbReference type="InterPro" id="IPR036554">
    <property type="entry name" value="GHMP_kinase_C_sf"/>
</dbReference>